<keyword evidence="2" id="KW-1185">Reference proteome</keyword>
<reference evidence="1 2" key="1">
    <citation type="submission" date="2018-11" db="EMBL/GenBank/DDBJ databases">
        <title>Rhodococcus spongicola sp. nov. and Rhodococcus xishaensis sp. nov. from marine sponges.</title>
        <authorList>
            <person name="Li L."/>
            <person name="Lin H.W."/>
        </authorList>
    </citation>
    <scope>NUCLEOTIDE SEQUENCE [LARGE SCALE GENOMIC DNA]</scope>
    <source>
        <strain evidence="1 2">LHW51113</strain>
    </source>
</reference>
<dbReference type="RefSeq" id="WP_127953608.1">
    <property type="nucleotide sequence ID" value="NZ_RKLO01000003.1"/>
</dbReference>
<name>A0A3S3AEV7_9NOCA</name>
<accession>A0A3S3AEV7</accession>
<proteinExistence type="predicted"/>
<dbReference type="Proteomes" id="UP000283479">
    <property type="component" value="Unassembled WGS sequence"/>
</dbReference>
<evidence type="ECO:0000313" key="2">
    <source>
        <dbReference type="Proteomes" id="UP000283479"/>
    </source>
</evidence>
<dbReference type="OrthoDB" id="4471763at2"/>
<protein>
    <submittedName>
        <fullName evidence="1">HK97 gp10 family phage protein</fullName>
    </submittedName>
</protein>
<dbReference type="EMBL" id="RKLO01000003">
    <property type="protein sequence ID" value="RVW03011.1"/>
    <property type="molecule type" value="Genomic_DNA"/>
</dbReference>
<gene>
    <name evidence="1" type="ORF">EGT50_09890</name>
</gene>
<organism evidence="1 2">
    <name type="scientific">Rhodococcus xishaensis</name>
    <dbReference type="NCBI Taxonomy" id="2487364"/>
    <lineage>
        <taxon>Bacteria</taxon>
        <taxon>Bacillati</taxon>
        <taxon>Actinomycetota</taxon>
        <taxon>Actinomycetes</taxon>
        <taxon>Mycobacteriales</taxon>
        <taxon>Nocardiaceae</taxon>
        <taxon>Rhodococcus</taxon>
    </lineage>
</organism>
<comment type="caution">
    <text evidence="1">The sequence shown here is derived from an EMBL/GenBank/DDBJ whole genome shotgun (WGS) entry which is preliminary data.</text>
</comment>
<evidence type="ECO:0000313" key="1">
    <source>
        <dbReference type="EMBL" id="RVW03011.1"/>
    </source>
</evidence>
<dbReference type="AlphaFoldDB" id="A0A3S3AEV7"/>
<sequence length="103" mass="11249">MPARARVFRDIAAREARRASAKARREIAEQIAEGARAAALVHAGDDRDGIAVEVDHDRVFVVDGDPDAMVNEFGTSETSAHAALTDAARQYGRYDGRRSKGRR</sequence>